<dbReference type="AlphaFoldDB" id="G8U0L5"/>
<dbReference type="KEGG" id="sap:Sulac_0730"/>
<evidence type="ECO:0000259" key="1">
    <source>
        <dbReference type="PROSITE" id="PS51186"/>
    </source>
</evidence>
<dbReference type="HOGENOM" id="CLU_1277068_0_0_9"/>
<dbReference type="PATRIC" id="fig|679936.5.peg.778"/>
<reference evidence="3" key="1">
    <citation type="submission" date="2011-12" db="EMBL/GenBank/DDBJ databases">
        <title>The complete genome of chromosome of Sulfobacillus acidophilus DSM 10332.</title>
        <authorList>
            <person name="Lucas S."/>
            <person name="Han J."/>
            <person name="Lapidus A."/>
            <person name="Bruce D."/>
            <person name="Goodwin L."/>
            <person name="Pitluck S."/>
            <person name="Peters L."/>
            <person name="Kyrpides N."/>
            <person name="Mavromatis K."/>
            <person name="Ivanova N."/>
            <person name="Mikhailova N."/>
            <person name="Chertkov O."/>
            <person name="Saunders E."/>
            <person name="Detter J.C."/>
            <person name="Tapia R."/>
            <person name="Han C."/>
            <person name="Land M."/>
            <person name="Hauser L."/>
            <person name="Markowitz V."/>
            <person name="Cheng J.-F."/>
            <person name="Hugenholtz P."/>
            <person name="Woyke T."/>
            <person name="Wu D."/>
            <person name="Pukall R."/>
            <person name="Gehrich-Schroeter G."/>
            <person name="Schneider S."/>
            <person name="Klenk H.-P."/>
            <person name="Eisen J.A."/>
        </authorList>
    </citation>
    <scope>NUCLEOTIDE SEQUENCE [LARGE SCALE GENOMIC DNA]</scope>
    <source>
        <strain evidence="3">ATCC 700253 / DSM 10332 / NAL</strain>
    </source>
</reference>
<feature type="domain" description="N-acetyltransferase" evidence="1">
    <location>
        <begin position="3"/>
        <end position="182"/>
    </location>
</feature>
<sequence length="216" mass="24303">MEVIIRPLTTPAELDVVSTVEEVLWGPTDRTPRPLLTVFVHGGGQVLGAWHQERLVGVQIAFPALDADRTLYLHSHITGVLPEFQGLGIGIQLKQAQRAFAERHGFSYIGWTFDPLSSRHVWFNLGVLRASIVALWPNFYGQWGTSARPTHRAWVRWGFSGTTREPTGSPRLLAVESATFEQLVDWWQDGYRIQGAVRENGVVSYVWYPEESGHAD</sequence>
<dbReference type="GO" id="GO:0016747">
    <property type="term" value="F:acyltransferase activity, transferring groups other than amino-acyl groups"/>
    <property type="evidence" value="ECO:0007669"/>
    <property type="project" value="InterPro"/>
</dbReference>
<dbReference type="CDD" id="cd04301">
    <property type="entry name" value="NAT_SF"/>
    <property type="match status" value="1"/>
</dbReference>
<keyword evidence="3" id="KW-1185">Reference proteome</keyword>
<protein>
    <recommendedName>
        <fullName evidence="1">N-acetyltransferase domain-containing protein</fullName>
    </recommendedName>
</protein>
<organism evidence="2 3">
    <name type="scientific">Sulfobacillus acidophilus (strain ATCC 700253 / DSM 10332 / NAL)</name>
    <dbReference type="NCBI Taxonomy" id="679936"/>
    <lineage>
        <taxon>Bacteria</taxon>
        <taxon>Bacillati</taxon>
        <taxon>Bacillota</taxon>
        <taxon>Clostridia</taxon>
        <taxon>Eubacteriales</taxon>
        <taxon>Clostridiales Family XVII. Incertae Sedis</taxon>
        <taxon>Sulfobacillus</taxon>
    </lineage>
</organism>
<dbReference type="EMBL" id="CP003179">
    <property type="protein sequence ID" value="AEW04237.1"/>
    <property type="molecule type" value="Genomic_DNA"/>
</dbReference>
<name>G8U0L5_SULAD</name>
<proteinExistence type="predicted"/>
<gene>
    <name evidence="2" type="ordered locus">Sulac_0730</name>
</gene>
<dbReference type="InterPro" id="IPR016181">
    <property type="entry name" value="Acyl_CoA_acyltransferase"/>
</dbReference>
<dbReference type="PROSITE" id="PS51186">
    <property type="entry name" value="GNAT"/>
    <property type="match status" value="1"/>
</dbReference>
<dbReference type="Proteomes" id="UP000005439">
    <property type="component" value="Chromosome"/>
</dbReference>
<evidence type="ECO:0000313" key="2">
    <source>
        <dbReference type="EMBL" id="AEW04237.1"/>
    </source>
</evidence>
<dbReference type="PANTHER" id="PTHR41700">
    <property type="entry name" value="GCN5-RELATED N-ACETYLTRANSFERASE"/>
    <property type="match status" value="1"/>
</dbReference>
<evidence type="ECO:0000313" key="3">
    <source>
        <dbReference type="Proteomes" id="UP000005439"/>
    </source>
</evidence>
<dbReference type="InterPro" id="IPR000182">
    <property type="entry name" value="GNAT_dom"/>
</dbReference>
<dbReference type="STRING" id="679936.Sulac_0730"/>
<dbReference type="Gene3D" id="3.40.630.30">
    <property type="match status" value="1"/>
</dbReference>
<reference evidence="2 3" key="2">
    <citation type="journal article" date="2012" name="Stand. Genomic Sci.">
        <title>Complete genome sequence of the moderately thermophilic mineral-sulfide-oxidizing firmicute Sulfobacillus acidophilus type strain (NAL(T)).</title>
        <authorList>
            <person name="Anderson I."/>
            <person name="Chertkov O."/>
            <person name="Chen A."/>
            <person name="Saunders E."/>
            <person name="Lapidus A."/>
            <person name="Nolan M."/>
            <person name="Lucas S."/>
            <person name="Hammon N."/>
            <person name="Deshpande S."/>
            <person name="Cheng J.F."/>
            <person name="Han C."/>
            <person name="Tapia R."/>
            <person name="Goodwin L.A."/>
            <person name="Pitluck S."/>
            <person name="Liolios K."/>
            <person name="Pagani I."/>
            <person name="Ivanova N."/>
            <person name="Mikhailova N."/>
            <person name="Pati A."/>
            <person name="Palaniappan K."/>
            <person name="Land M."/>
            <person name="Pan C."/>
            <person name="Rohde M."/>
            <person name="Pukall R."/>
            <person name="Goker M."/>
            <person name="Detter J.C."/>
            <person name="Woyke T."/>
            <person name="Bristow J."/>
            <person name="Eisen J.A."/>
            <person name="Markowitz V."/>
            <person name="Hugenholtz P."/>
            <person name="Kyrpides N.C."/>
            <person name="Klenk H.P."/>
            <person name="Mavromatis K."/>
        </authorList>
    </citation>
    <scope>NUCLEOTIDE SEQUENCE [LARGE SCALE GENOMIC DNA]</scope>
    <source>
        <strain evidence="3">ATCC 700253 / DSM 10332 / NAL</strain>
    </source>
</reference>
<dbReference type="InterPro" id="IPR038764">
    <property type="entry name" value="GNAT_N_AcTrfase_prd"/>
</dbReference>
<dbReference type="SUPFAM" id="SSF55729">
    <property type="entry name" value="Acyl-CoA N-acyltransferases (Nat)"/>
    <property type="match status" value="1"/>
</dbReference>
<accession>G8U0L5</accession>
<dbReference type="PANTHER" id="PTHR41700:SF1">
    <property type="entry name" value="N-ACETYLTRANSFERASE DOMAIN-CONTAINING PROTEIN"/>
    <property type="match status" value="1"/>
</dbReference>